<evidence type="ECO:0000313" key="10">
    <source>
        <dbReference type="Proteomes" id="UP000579812"/>
    </source>
</evidence>
<dbReference type="SUPFAM" id="SSF49899">
    <property type="entry name" value="Concanavalin A-like lectins/glucanases"/>
    <property type="match status" value="1"/>
</dbReference>
<dbReference type="PRINTS" id="PR01407">
    <property type="entry name" value="BUTYPHLNCDUF"/>
</dbReference>
<sequence length="762" mass="88377">MDSLNIEELSCPVCHEIFKAPVLLSCSHNVCKECLEQLWKAKETQECPVCGRRPSKNPSSNFVLKTLCKSFLKERNERHSAGSEEICNLHGEKLKLVCLEDNQPVYSVCRDTQIYANQTFKPIRKDVPAYTEELNTALKSLQEKLKHGENLKREFEKTFQLIKSQAEYTEHQIKEQFKRLRQFLRDEEASTIIALREEEEQKKQKMKEKLEDMNRHISTLSHTIRDLEETMKADDVCFLKLTIEVICTMNVFPEVAKCDFTVQILQPDQQMPSGALIHVPRYLGNLPYRVWKKMLNSVQKSPVILDPSTAHPRLILSNDLTRVKYIWDEQPLPDNPERFDICECILGSEGFNSGMHFWEVEVNESECWSLGVTTESNQRKGHDFCNSNVWCVKYDPYSLLGPGFPVEEHLECVRVDLEYDGGTVSFSDPVTNTHLHTFTTTFTDVIFPFFCNLDEVRCLRILPVKLFIYAQTVKMDSLTVGELSCPVCHEIFKAPVLLSCSHNVCTDCLQQLWRTKETRECPVCGRTSSKNPSSNLVLKTLCKSFLKERNERHSAGSEEICNLHGEKLKLVCLEDNQPVCSVCRDTQIYANKTFRPISVVVPSYKEDLNTALKSLQAKLKQRENIKREFEKTVQHIKSQAEYTEHQIKEQFKKLRQFLRDEEASTIIALREEEDQKKQKMKEKLEDMNRHISDLSNIIKDLEETMKANDVCFLQRFPVTMERVQISQPDQQMPSGALIYVPRYLGNLPYRVWKKMLNCVQKI</sequence>
<comment type="caution">
    <text evidence="9">The sequence shown here is derived from an EMBL/GenBank/DDBJ whole genome shotgun (WGS) entry which is preliminary data.</text>
</comment>
<dbReference type="InterPro" id="IPR013083">
    <property type="entry name" value="Znf_RING/FYVE/PHD"/>
</dbReference>
<evidence type="ECO:0000259" key="7">
    <source>
        <dbReference type="PROSITE" id="PS50119"/>
    </source>
</evidence>
<organism evidence="9 10">
    <name type="scientific">Onychostoma macrolepis</name>
    <dbReference type="NCBI Taxonomy" id="369639"/>
    <lineage>
        <taxon>Eukaryota</taxon>
        <taxon>Metazoa</taxon>
        <taxon>Chordata</taxon>
        <taxon>Craniata</taxon>
        <taxon>Vertebrata</taxon>
        <taxon>Euteleostomi</taxon>
        <taxon>Actinopterygii</taxon>
        <taxon>Neopterygii</taxon>
        <taxon>Teleostei</taxon>
        <taxon>Ostariophysi</taxon>
        <taxon>Cypriniformes</taxon>
        <taxon>Cyprinidae</taxon>
        <taxon>Acrossocheilinae</taxon>
        <taxon>Onychostoma</taxon>
    </lineage>
</organism>
<dbReference type="AlphaFoldDB" id="A0A7J6CSU2"/>
<evidence type="ECO:0000259" key="8">
    <source>
        <dbReference type="PROSITE" id="PS50188"/>
    </source>
</evidence>
<dbReference type="InterPro" id="IPR058030">
    <property type="entry name" value="TRIM8/14/16/25/29/45/65_CC"/>
</dbReference>
<feature type="coiled-coil region" evidence="5">
    <location>
        <begin position="192"/>
        <end position="230"/>
    </location>
</feature>
<name>A0A7J6CSU2_9TELE</name>
<feature type="coiled-coil region" evidence="5">
    <location>
        <begin position="605"/>
        <end position="632"/>
    </location>
</feature>
<keyword evidence="1" id="KW-0479">Metal-binding</keyword>
<dbReference type="Pfam" id="PF13445">
    <property type="entry name" value="zf-RING_UBOX"/>
    <property type="match status" value="2"/>
</dbReference>
<evidence type="ECO:0000256" key="3">
    <source>
        <dbReference type="ARBA" id="ARBA00022833"/>
    </source>
</evidence>
<evidence type="ECO:0000313" key="9">
    <source>
        <dbReference type="EMBL" id="KAF4109603.1"/>
    </source>
</evidence>
<keyword evidence="10" id="KW-1185">Reference proteome</keyword>
<dbReference type="SMART" id="SM00589">
    <property type="entry name" value="PRY"/>
    <property type="match status" value="1"/>
</dbReference>
<dbReference type="PROSITE" id="PS50119">
    <property type="entry name" value="ZF_BBOX"/>
    <property type="match status" value="1"/>
</dbReference>
<feature type="coiled-coil region" evidence="5">
    <location>
        <begin position="666"/>
        <end position="704"/>
    </location>
</feature>
<dbReference type="InterPro" id="IPR050143">
    <property type="entry name" value="TRIM/RBCC"/>
</dbReference>
<dbReference type="Pfam" id="PF13765">
    <property type="entry name" value="PRY"/>
    <property type="match status" value="1"/>
</dbReference>
<evidence type="ECO:0000256" key="5">
    <source>
        <dbReference type="SAM" id="Coils"/>
    </source>
</evidence>
<dbReference type="PROSITE" id="PS00518">
    <property type="entry name" value="ZF_RING_1"/>
    <property type="match status" value="2"/>
</dbReference>
<keyword evidence="2 4" id="KW-0863">Zinc-finger</keyword>
<evidence type="ECO:0000256" key="1">
    <source>
        <dbReference type="ARBA" id="ARBA00022723"/>
    </source>
</evidence>
<gene>
    <name evidence="9" type="ORF">G5714_008855</name>
</gene>
<feature type="coiled-coil region" evidence="5">
    <location>
        <begin position="131"/>
        <end position="158"/>
    </location>
</feature>
<dbReference type="InterPro" id="IPR013320">
    <property type="entry name" value="ConA-like_dom_sf"/>
</dbReference>
<dbReference type="EMBL" id="JAAMOB010000008">
    <property type="protein sequence ID" value="KAF4109603.1"/>
    <property type="molecule type" value="Genomic_DNA"/>
</dbReference>
<dbReference type="Pfam" id="PF00643">
    <property type="entry name" value="zf-B_box"/>
    <property type="match status" value="1"/>
</dbReference>
<dbReference type="SUPFAM" id="SSF57850">
    <property type="entry name" value="RING/U-box"/>
    <property type="match status" value="2"/>
</dbReference>
<dbReference type="GO" id="GO:0008270">
    <property type="term" value="F:zinc ion binding"/>
    <property type="evidence" value="ECO:0007669"/>
    <property type="project" value="UniProtKB-KW"/>
</dbReference>
<dbReference type="InterPro" id="IPR001841">
    <property type="entry name" value="Znf_RING"/>
</dbReference>
<dbReference type="Pfam" id="PF00622">
    <property type="entry name" value="SPRY"/>
    <property type="match status" value="1"/>
</dbReference>
<dbReference type="InterPro" id="IPR001870">
    <property type="entry name" value="B30.2/SPRY"/>
</dbReference>
<dbReference type="Gene3D" id="3.30.40.10">
    <property type="entry name" value="Zinc/RING finger domain, C3HC4 (zinc finger)"/>
    <property type="match status" value="2"/>
</dbReference>
<dbReference type="Pfam" id="PF25600">
    <property type="entry name" value="TRIM_CC"/>
    <property type="match status" value="1"/>
</dbReference>
<dbReference type="InterPro" id="IPR017907">
    <property type="entry name" value="Znf_RING_CS"/>
</dbReference>
<feature type="domain" description="B box-type" evidence="7">
    <location>
        <begin position="556"/>
        <end position="597"/>
    </location>
</feature>
<feature type="domain" description="RING-type" evidence="6">
    <location>
        <begin position="485"/>
        <end position="524"/>
    </location>
</feature>
<dbReference type="SMART" id="SM00449">
    <property type="entry name" value="SPRY"/>
    <property type="match status" value="1"/>
</dbReference>
<dbReference type="InterPro" id="IPR043136">
    <property type="entry name" value="B30.2/SPRY_sf"/>
</dbReference>
<dbReference type="Proteomes" id="UP000579812">
    <property type="component" value="Unassembled WGS sequence"/>
</dbReference>
<evidence type="ECO:0000259" key="6">
    <source>
        <dbReference type="PROSITE" id="PS50089"/>
    </source>
</evidence>
<dbReference type="Gene3D" id="2.60.120.920">
    <property type="match status" value="1"/>
</dbReference>
<evidence type="ECO:0000256" key="2">
    <source>
        <dbReference type="ARBA" id="ARBA00022771"/>
    </source>
</evidence>
<evidence type="ECO:0000256" key="4">
    <source>
        <dbReference type="PROSITE-ProRule" id="PRU00024"/>
    </source>
</evidence>
<accession>A0A7J6CSU2</accession>
<dbReference type="InterPro" id="IPR006574">
    <property type="entry name" value="PRY"/>
</dbReference>
<proteinExistence type="predicted"/>
<keyword evidence="3" id="KW-0862">Zinc</keyword>
<reference evidence="9 10" key="1">
    <citation type="submission" date="2020-04" db="EMBL/GenBank/DDBJ databases">
        <title>Chromosome-level genome assembly of a cyprinid fish Onychostoma macrolepis by integration of Nanopore Sequencing, Bionano and Hi-C technology.</title>
        <authorList>
            <person name="Wang D."/>
        </authorList>
    </citation>
    <scope>NUCLEOTIDE SEQUENCE [LARGE SCALE GENOMIC DNA]</scope>
    <source>
        <strain evidence="9">SWU-2019</strain>
        <tissue evidence="9">Muscle</tissue>
    </source>
</reference>
<keyword evidence="5" id="KW-0175">Coiled coil</keyword>
<dbReference type="InterPro" id="IPR003879">
    <property type="entry name" value="Butyrophylin_SPRY"/>
</dbReference>
<dbReference type="InterPro" id="IPR000315">
    <property type="entry name" value="Znf_B-box"/>
</dbReference>
<dbReference type="SMART" id="SM00184">
    <property type="entry name" value="RING"/>
    <property type="match status" value="2"/>
</dbReference>
<dbReference type="InterPro" id="IPR003877">
    <property type="entry name" value="SPRY_dom"/>
</dbReference>
<dbReference type="SUPFAM" id="SSF57845">
    <property type="entry name" value="B-box zinc-binding domain"/>
    <property type="match status" value="2"/>
</dbReference>
<dbReference type="PROSITE" id="PS50089">
    <property type="entry name" value="ZF_RING_2"/>
    <property type="match status" value="2"/>
</dbReference>
<feature type="domain" description="B30.2/SPRY" evidence="8">
    <location>
        <begin position="283"/>
        <end position="468"/>
    </location>
</feature>
<feature type="domain" description="RING-type" evidence="6">
    <location>
        <begin position="11"/>
        <end position="50"/>
    </location>
</feature>
<dbReference type="Gene3D" id="3.30.160.60">
    <property type="entry name" value="Classic Zinc Finger"/>
    <property type="match status" value="2"/>
</dbReference>
<dbReference type="PANTHER" id="PTHR24103">
    <property type="entry name" value="E3 UBIQUITIN-PROTEIN LIGASE TRIM"/>
    <property type="match status" value="1"/>
</dbReference>
<dbReference type="PROSITE" id="PS50188">
    <property type="entry name" value="B302_SPRY"/>
    <property type="match status" value="1"/>
</dbReference>
<dbReference type="InterPro" id="IPR027370">
    <property type="entry name" value="Znf-RING_euk"/>
</dbReference>
<protein>
    <submittedName>
        <fullName evidence="9">Uncharacterized protein</fullName>
    </submittedName>
</protein>